<name>A0ABX1VYS0_9SPHI</name>
<proteinExistence type="predicted"/>
<comment type="caution">
    <text evidence="2">The sequence shown here is derived from an EMBL/GenBank/DDBJ whole genome shotgun (WGS) entry which is preliminary data.</text>
</comment>
<keyword evidence="3" id="KW-1185">Reference proteome</keyword>
<dbReference type="Pfam" id="PF20142">
    <property type="entry name" value="Scaffold"/>
    <property type="match status" value="1"/>
</dbReference>
<accession>A0ABX1VYS0</accession>
<dbReference type="Proteomes" id="UP000566071">
    <property type="component" value="Unassembled WGS sequence"/>
</dbReference>
<protein>
    <recommendedName>
        <fullName evidence="1">L,D-transpeptidase scaffold domain-containing protein</fullName>
    </recommendedName>
</protein>
<organism evidence="2 3">
    <name type="scientific">Mucilaginibacter humi</name>
    <dbReference type="NCBI Taxonomy" id="2732510"/>
    <lineage>
        <taxon>Bacteria</taxon>
        <taxon>Pseudomonadati</taxon>
        <taxon>Bacteroidota</taxon>
        <taxon>Sphingobacteriia</taxon>
        <taxon>Sphingobacteriales</taxon>
        <taxon>Sphingobacteriaceae</taxon>
        <taxon>Mucilaginibacter</taxon>
    </lineage>
</organism>
<evidence type="ECO:0000313" key="3">
    <source>
        <dbReference type="Proteomes" id="UP000566071"/>
    </source>
</evidence>
<feature type="domain" description="L,D-transpeptidase scaffold" evidence="1">
    <location>
        <begin position="42"/>
        <end position="188"/>
    </location>
</feature>
<reference evidence="2 3" key="1">
    <citation type="submission" date="2020-05" db="EMBL/GenBank/DDBJ databases">
        <authorList>
            <person name="Khan S.A."/>
            <person name="Jeon C.O."/>
            <person name="Chun B.H."/>
        </authorList>
    </citation>
    <scope>NUCLEOTIDE SEQUENCE [LARGE SCALE GENOMIC DNA]</scope>
    <source>
        <strain evidence="2 3">S1162</strain>
    </source>
</reference>
<sequence>MGKTLYSKTKNKVFKDVTPEGCAEVFQKVLEEEKSKLSYPKTISAFYEANGYDPIFVMDHIFNKDLKTAVMYYAKAGEHGLNPSMFDADEMAALINKFYNKKQIRTLDQAYHAIAELELLTANSLIKYSNALQYGVVNPKNIYAGYYTKTLRPDSTSAQRIFQIKDIKTYLDSIQPKDPSYRHYKKRL</sequence>
<gene>
    <name evidence="2" type="ORF">HK413_01005</name>
</gene>
<evidence type="ECO:0000259" key="1">
    <source>
        <dbReference type="Pfam" id="PF20142"/>
    </source>
</evidence>
<dbReference type="EMBL" id="JABFCR010000003">
    <property type="protein sequence ID" value="NNU33114.1"/>
    <property type="molecule type" value="Genomic_DNA"/>
</dbReference>
<dbReference type="RefSeq" id="WP_175268816.1">
    <property type="nucleotide sequence ID" value="NZ_JABFCR010000003.1"/>
</dbReference>
<evidence type="ECO:0000313" key="2">
    <source>
        <dbReference type="EMBL" id="NNU33114.1"/>
    </source>
</evidence>
<dbReference type="InterPro" id="IPR045380">
    <property type="entry name" value="LD_TPept_scaffold_dom"/>
</dbReference>